<name>A0A0B2AY68_9ACTN</name>
<evidence type="ECO:0000256" key="4">
    <source>
        <dbReference type="ARBA" id="ARBA00023002"/>
    </source>
</evidence>
<evidence type="ECO:0000259" key="6">
    <source>
        <dbReference type="Pfam" id="PF14759"/>
    </source>
</evidence>
<dbReference type="InterPro" id="IPR050446">
    <property type="entry name" value="FAD-oxidoreductase/Apoptosis"/>
</dbReference>
<dbReference type="Proteomes" id="UP000230842">
    <property type="component" value="Unassembled WGS sequence"/>
</dbReference>
<dbReference type="PRINTS" id="PR00411">
    <property type="entry name" value="PNDRDTASEI"/>
</dbReference>
<keyword evidence="3" id="KW-0274">FAD</keyword>
<evidence type="ECO:0000313" key="8">
    <source>
        <dbReference type="Proteomes" id="UP000230842"/>
    </source>
</evidence>
<dbReference type="SUPFAM" id="SSF51905">
    <property type="entry name" value="FAD/NAD(P)-binding domain"/>
    <property type="match status" value="2"/>
</dbReference>
<dbReference type="InterPro" id="IPR028202">
    <property type="entry name" value="Reductase_C"/>
</dbReference>
<organism evidence="7 8">
    <name type="scientific">Mumia flava</name>
    <dbReference type="NCBI Taxonomy" id="1348852"/>
    <lineage>
        <taxon>Bacteria</taxon>
        <taxon>Bacillati</taxon>
        <taxon>Actinomycetota</taxon>
        <taxon>Actinomycetes</taxon>
        <taxon>Propionibacteriales</taxon>
        <taxon>Nocardioidaceae</taxon>
        <taxon>Mumia</taxon>
    </lineage>
</organism>
<feature type="domain" description="FAD/NAD(P)-binding" evidence="5">
    <location>
        <begin position="10"/>
        <end position="302"/>
    </location>
</feature>
<keyword evidence="8" id="KW-1185">Reference proteome</keyword>
<accession>A0A0B2AY68</accession>
<dbReference type="PANTHER" id="PTHR43557">
    <property type="entry name" value="APOPTOSIS-INDUCING FACTOR 1"/>
    <property type="match status" value="1"/>
</dbReference>
<dbReference type="InterPro" id="IPR036188">
    <property type="entry name" value="FAD/NAD-bd_sf"/>
</dbReference>
<sequence>MRSSTSAGLLVVGGGPAGHAAARSYRESGGDGRVLVVSQDAYPPYARPPLTKEHLRGETASDELALSGPDFYTDHRIELTLRRTVTAIHRDRDRATMHGGETVDFRSCVVATGSRPVSLPVPGAHDPRVLEVRSLDDGIALRQAAESAGSAVVIGSGFIGCEAAASLCARGVTTTLITMERAPQRARLGDEVAARIAGWLDDAGVRLVTSATVRSIVEARTVCTSAGAYSGDMVLLATGVAPDNALAAAGRIACADGRVLADSRMRTSRANVLAAGDVALATNHAAGRRLAVEHWGDAVRMGEVAGANAAGVQDRWAQAPGFWSGIGDRVLKYAAWGDGYDAVLLSDHGEGAFTAWYGAGGRVVGVLTHRHDPDYERGRTLVESGADWSDVAAA</sequence>
<dbReference type="GO" id="GO:0016651">
    <property type="term" value="F:oxidoreductase activity, acting on NAD(P)H"/>
    <property type="evidence" value="ECO:0007669"/>
    <property type="project" value="TreeGrafter"/>
</dbReference>
<dbReference type="GO" id="GO:0005737">
    <property type="term" value="C:cytoplasm"/>
    <property type="evidence" value="ECO:0007669"/>
    <property type="project" value="TreeGrafter"/>
</dbReference>
<keyword evidence="4" id="KW-0560">Oxidoreductase</keyword>
<feature type="domain" description="Reductase C-terminal" evidence="6">
    <location>
        <begin position="322"/>
        <end position="391"/>
    </location>
</feature>
<gene>
    <name evidence="7" type="ORF">CLV56_0347</name>
</gene>
<dbReference type="Gene3D" id="3.30.390.30">
    <property type="match status" value="1"/>
</dbReference>
<comment type="cofactor">
    <cofactor evidence="1">
        <name>FAD</name>
        <dbReference type="ChEBI" id="CHEBI:57692"/>
    </cofactor>
</comment>
<keyword evidence="2" id="KW-0285">Flavoprotein</keyword>
<evidence type="ECO:0000259" key="5">
    <source>
        <dbReference type="Pfam" id="PF07992"/>
    </source>
</evidence>
<dbReference type="Pfam" id="PF07992">
    <property type="entry name" value="Pyr_redox_2"/>
    <property type="match status" value="1"/>
</dbReference>
<dbReference type="InterPro" id="IPR023753">
    <property type="entry name" value="FAD/NAD-binding_dom"/>
</dbReference>
<evidence type="ECO:0000256" key="1">
    <source>
        <dbReference type="ARBA" id="ARBA00001974"/>
    </source>
</evidence>
<comment type="caution">
    <text evidence="7">The sequence shown here is derived from an EMBL/GenBank/DDBJ whole genome shotgun (WGS) entry which is preliminary data.</text>
</comment>
<dbReference type="EMBL" id="PGEZ01000001">
    <property type="protein sequence ID" value="PJJ56143.1"/>
    <property type="molecule type" value="Genomic_DNA"/>
</dbReference>
<reference evidence="7 8" key="1">
    <citation type="submission" date="2017-11" db="EMBL/GenBank/DDBJ databases">
        <title>Genomic Encyclopedia of Archaeal and Bacterial Type Strains, Phase II (KMG-II): From Individual Species to Whole Genera.</title>
        <authorList>
            <person name="Goeker M."/>
        </authorList>
    </citation>
    <scope>NUCLEOTIDE SEQUENCE [LARGE SCALE GENOMIC DNA]</scope>
    <source>
        <strain evidence="7 8">DSM 27763</strain>
    </source>
</reference>
<dbReference type="RefSeq" id="WP_039368812.1">
    <property type="nucleotide sequence ID" value="NZ_PGEZ01000001.1"/>
</dbReference>
<dbReference type="PANTHER" id="PTHR43557:SF2">
    <property type="entry name" value="RIESKE DOMAIN-CONTAINING PROTEIN-RELATED"/>
    <property type="match status" value="1"/>
</dbReference>
<evidence type="ECO:0000313" key="7">
    <source>
        <dbReference type="EMBL" id="PJJ56143.1"/>
    </source>
</evidence>
<proteinExistence type="predicted"/>
<evidence type="ECO:0000256" key="3">
    <source>
        <dbReference type="ARBA" id="ARBA00022827"/>
    </source>
</evidence>
<evidence type="ECO:0000256" key="2">
    <source>
        <dbReference type="ARBA" id="ARBA00022630"/>
    </source>
</evidence>
<dbReference type="SUPFAM" id="SSF55424">
    <property type="entry name" value="FAD/NAD-linked reductases, dimerisation (C-terminal) domain"/>
    <property type="match status" value="1"/>
</dbReference>
<dbReference type="PRINTS" id="PR00368">
    <property type="entry name" value="FADPNR"/>
</dbReference>
<dbReference type="InterPro" id="IPR016156">
    <property type="entry name" value="FAD/NAD-linked_Rdtase_dimer_sf"/>
</dbReference>
<protein>
    <submittedName>
        <fullName evidence="7">NAD/ferredoxin-dependent reductase-like protein</fullName>
    </submittedName>
</protein>
<dbReference type="AlphaFoldDB" id="A0A0B2AY68"/>
<dbReference type="Gene3D" id="3.50.50.60">
    <property type="entry name" value="FAD/NAD(P)-binding domain"/>
    <property type="match status" value="2"/>
</dbReference>
<dbReference type="Pfam" id="PF14759">
    <property type="entry name" value="Reductase_C"/>
    <property type="match status" value="1"/>
</dbReference>